<evidence type="ECO:0000313" key="2">
    <source>
        <dbReference type="EMBL" id="QGS65291.1"/>
    </source>
</evidence>
<protein>
    <submittedName>
        <fullName evidence="2">Ymf73</fullName>
    </submittedName>
</protein>
<dbReference type="AlphaFoldDB" id="A0A650DEJ4"/>
<gene>
    <name evidence="2" type="primary">ymf73</name>
</gene>
<evidence type="ECO:0000313" key="1">
    <source>
        <dbReference type="EMBL" id="QBI37912.1"/>
    </source>
</evidence>
<name>A0A650DEJ4_TETRO</name>
<sequence length="160" mass="19230">MIINKKLNLFLIENKKNLNNKNLKNKLNLNINYIKYLNLINFKELKALNSLLRCIILVNKIKKTVLVYNNNFISILYRSNFYNRLITYKFNNTELDYIYKIFSFTNVSVFVNASSKYVKFKAEHERNINFSLDCFHNNMPRNPAHYLVGKMYVLVMYYLI</sequence>
<accession>A0A650DEJ4</accession>
<geneLocation type="mitochondrion" evidence="2"/>
<proteinExistence type="predicted"/>
<reference evidence="1" key="1">
    <citation type="submission" date="2018-01" db="EMBL/GenBank/DDBJ databases">
        <title>Mitochondrial genome sequences of Tetrahymena rostrata.</title>
        <authorList>
            <person name="Billman-Jacobe H."/>
            <person name="Young N."/>
        </authorList>
    </citation>
    <scope>NUCLEOTIDE SEQUENCE</scope>
    <source>
        <strain evidence="1">TRAUS</strain>
    </source>
</reference>
<organism evidence="2">
    <name type="scientific">Tetrahymena rostrata</name>
    <dbReference type="NCBI Taxonomy" id="5909"/>
    <lineage>
        <taxon>Eukaryota</taxon>
        <taxon>Sar</taxon>
        <taxon>Alveolata</taxon>
        <taxon>Ciliophora</taxon>
        <taxon>Intramacronucleata</taxon>
        <taxon>Oligohymenophorea</taxon>
        <taxon>Hymenostomatida</taxon>
        <taxon>Tetrahymenina</taxon>
        <taxon>Tetrahymenidae</taxon>
        <taxon>Tetrahymena</taxon>
    </lineage>
</organism>
<keyword evidence="2" id="KW-0496">Mitochondrion</keyword>
<reference evidence="2" key="2">
    <citation type="submission" date="2019-06" db="EMBL/GenBank/DDBJ databases">
        <title>Mitochondrial genome of Tetrahymena rostrata TRAUS.</title>
        <authorList>
            <person name="Watt A.E."/>
            <person name="Billman-Jacobe H."/>
            <person name="Young N.D."/>
        </authorList>
    </citation>
    <scope>NUCLEOTIDE SEQUENCE</scope>
    <source>
        <strain evidence="2">TRAUS</strain>
    </source>
</reference>
<dbReference type="EMBL" id="MG744346">
    <property type="protein sequence ID" value="QBI37912.1"/>
    <property type="molecule type" value="Genomic_DNA"/>
</dbReference>
<dbReference type="EMBL" id="MN025427">
    <property type="protein sequence ID" value="QGS65291.1"/>
    <property type="molecule type" value="Genomic_DNA"/>
</dbReference>